<protein>
    <submittedName>
        <fullName evidence="2">Uncharacterized protein</fullName>
    </submittedName>
</protein>
<keyword evidence="3" id="KW-1185">Reference proteome</keyword>
<organism evidence="2 3">
    <name type="scientific">Psychrobacillus psychrodurans</name>
    <dbReference type="NCBI Taxonomy" id="126157"/>
    <lineage>
        <taxon>Bacteria</taxon>
        <taxon>Bacillati</taxon>
        <taxon>Bacillota</taxon>
        <taxon>Bacilli</taxon>
        <taxon>Bacillales</taxon>
        <taxon>Bacillaceae</taxon>
        <taxon>Psychrobacillus</taxon>
    </lineage>
</organism>
<keyword evidence="1" id="KW-0175">Coiled coil</keyword>
<proteinExistence type="predicted"/>
<sequence>MKLIIVELKKLINDYYRCNNYHLKEEILIDINLLKDALRILEKRKLEINTNSSLGY</sequence>
<dbReference type="RefSeq" id="WP_269920865.1">
    <property type="nucleotide sequence ID" value="NZ_JAMKBI010000002.1"/>
</dbReference>
<feature type="coiled-coil region" evidence="1">
    <location>
        <begin position="24"/>
        <end position="51"/>
    </location>
</feature>
<evidence type="ECO:0000256" key="1">
    <source>
        <dbReference type="SAM" id="Coils"/>
    </source>
</evidence>
<reference evidence="2" key="1">
    <citation type="submission" date="2022-05" db="EMBL/GenBank/DDBJ databases">
        <authorList>
            <person name="Colautti A."/>
            <person name="Iacumin L."/>
        </authorList>
    </citation>
    <scope>NUCLEOTIDE SEQUENCE</scope>
    <source>
        <strain evidence="2">DSM 30747</strain>
    </source>
</reference>
<evidence type="ECO:0000313" key="2">
    <source>
        <dbReference type="EMBL" id="MCZ8532242.1"/>
    </source>
</evidence>
<evidence type="ECO:0000313" key="3">
    <source>
        <dbReference type="Proteomes" id="UP001152172"/>
    </source>
</evidence>
<dbReference type="Proteomes" id="UP001152172">
    <property type="component" value="Unassembled WGS sequence"/>
</dbReference>
<dbReference type="EMBL" id="JAMKBI010000002">
    <property type="protein sequence ID" value="MCZ8532242.1"/>
    <property type="molecule type" value="Genomic_DNA"/>
</dbReference>
<gene>
    <name evidence="2" type="ORF">M9R61_02625</name>
</gene>
<dbReference type="AlphaFoldDB" id="A0A9X3L6V0"/>
<comment type="caution">
    <text evidence="2">The sequence shown here is derived from an EMBL/GenBank/DDBJ whole genome shotgun (WGS) entry which is preliminary data.</text>
</comment>
<accession>A0A9X3L6V0</accession>
<name>A0A9X3L6V0_9BACI</name>